<dbReference type="Pfam" id="PF22936">
    <property type="entry name" value="Pol_BBD"/>
    <property type="match status" value="1"/>
</dbReference>
<keyword evidence="6" id="KW-0548">Nucleotidyltransferase</keyword>
<dbReference type="InterPro" id="IPR003035">
    <property type="entry name" value="RWP-RK_dom"/>
</dbReference>
<keyword evidence="3" id="KW-0804">Transcription</keyword>
<keyword evidence="4" id="KW-0539">Nucleus</keyword>
<dbReference type="PROSITE" id="PS51519">
    <property type="entry name" value="RWP_RK"/>
    <property type="match status" value="1"/>
</dbReference>
<evidence type="ECO:0000313" key="7">
    <source>
        <dbReference type="Proteomes" id="UP001151760"/>
    </source>
</evidence>
<dbReference type="GO" id="GO:0003964">
    <property type="term" value="F:RNA-directed DNA polymerase activity"/>
    <property type="evidence" value="ECO:0007669"/>
    <property type="project" value="UniProtKB-KW"/>
</dbReference>
<proteinExistence type="predicted"/>
<keyword evidence="6" id="KW-0695">RNA-directed DNA polymerase</keyword>
<accession>A0ABQ5CN07</accession>
<dbReference type="SUPFAM" id="SSF56219">
    <property type="entry name" value="DNase I-like"/>
    <property type="match status" value="1"/>
</dbReference>
<dbReference type="InterPro" id="IPR000270">
    <property type="entry name" value="PB1_dom"/>
</dbReference>
<dbReference type="Proteomes" id="UP001151760">
    <property type="component" value="Unassembled WGS sequence"/>
</dbReference>
<protein>
    <submittedName>
        <fullName evidence="6">RNA-directed DNA polymerase, eukaryota</fullName>
    </submittedName>
</protein>
<dbReference type="PANTHER" id="PTHR32002:SF49">
    <property type="entry name" value="BILE ACID:SODIUM SYMPORTER_ARSENICAL RESISTANCE PROTEIN ACR3-RELATED"/>
    <property type="match status" value="1"/>
</dbReference>
<dbReference type="InterPro" id="IPR036691">
    <property type="entry name" value="Endo/exonu/phosph_ase_sf"/>
</dbReference>
<comment type="caution">
    <text evidence="6">The sequence shown here is derived from an EMBL/GenBank/DDBJ whole genome shotgun (WGS) entry which is preliminary data.</text>
</comment>
<gene>
    <name evidence="6" type="ORF">Tco_0908745</name>
</gene>
<keyword evidence="7" id="KW-1185">Reference proteome</keyword>
<dbReference type="InterPro" id="IPR045012">
    <property type="entry name" value="NLP"/>
</dbReference>
<dbReference type="Gene3D" id="3.10.20.90">
    <property type="entry name" value="Phosphatidylinositol 3-kinase Catalytic Subunit, Chain A, domain 1"/>
    <property type="match status" value="1"/>
</dbReference>
<evidence type="ECO:0000256" key="3">
    <source>
        <dbReference type="ARBA" id="ARBA00023163"/>
    </source>
</evidence>
<evidence type="ECO:0000256" key="1">
    <source>
        <dbReference type="ARBA" id="ARBA00023015"/>
    </source>
</evidence>
<dbReference type="Pfam" id="PF00564">
    <property type="entry name" value="PB1"/>
    <property type="match status" value="1"/>
</dbReference>
<dbReference type="SUPFAM" id="SSF54277">
    <property type="entry name" value="CAD &amp; PB1 domains"/>
    <property type="match status" value="1"/>
</dbReference>
<dbReference type="EMBL" id="BQNB010014462">
    <property type="protein sequence ID" value="GJT28470.1"/>
    <property type="molecule type" value="Genomic_DNA"/>
</dbReference>
<dbReference type="Pfam" id="PF02042">
    <property type="entry name" value="RWP-RK"/>
    <property type="match status" value="1"/>
</dbReference>
<organism evidence="6 7">
    <name type="scientific">Tanacetum coccineum</name>
    <dbReference type="NCBI Taxonomy" id="301880"/>
    <lineage>
        <taxon>Eukaryota</taxon>
        <taxon>Viridiplantae</taxon>
        <taxon>Streptophyta</taxon>
        <taxon>Embryophyta</taxon>
        <taxon>Tracheophyta</taxon>
        <taxon>Spermatophyta</taxon>
        <taxon>Magnoliopsida</taxon>
        <taxon>eudicotyledons</taxon>
        <taxon>Gunneridae</taxon>
        <taxon>Pentapetalae</taxon>
        <taxon>asterids</taxon>
        <taxon>campanulids</taxon>
        <taxon>Asterales</taxon>
        <taxon>Asteraceae</taxon>
        <taxon>Asteroideae</taxon>
        <taxon>Anthemideae</taxon>
        <taxon>Anthemidinae</taxon>
        <taxon>Tanacetum</taxon>
    </lineage>
</organism>
<evidence type="ECO:0000256" key="4">
    <source>
        <dbReference type="ARBA" id="ARBA00023242"/>
    </source>
</evidence>
<reference evidence="6" key="2">
    <citation type="submission" date="2022-01" db="EMBL/GenBank/DDBJ databases">
        <authorList>
            <person name="Yamashiro T."/>
            <person name="Shiraishi A."/>
            <person name="Satake H."/>
            <person name="Nakayama K."/>
        </authorList>
    </citation>
    <scope>NUCLEOTIDE SEQUENCE</scope>
</reference>
<evidence type="ECO:0000313" key="6">
    <source>
        <dbReference type="EMBL" id="GJT28470.1"/>
    </source>
</evidence>
<keyword evidence="1" id="KW-0805">Transcription regulation</keyword>
<evidence type="ECO:0000259" key="5">
    <source>
        <dbReference type="PROSITE" id="PS51519"/>
    </source>
</evidence>
<keyword evidence="2" id="KW-0238">DNA-binding</keyword>
<evidence type="ECO:0000256" key="2">
    <source>
        <dbReference type="ARBA" id="ARBA00023125"/>
    </source>
</evidence>
<feature type="domain" description="RWP-RK" evidence="5">
    <location>
        <begin position="27"/>
        <end position="111"/>
    </location>
</feature>
<dbReference type="InterPro" id="IPR054722">
    <property type="entry name" value="PolX-like_BBD"/>
</dbReference>
<keyword evidence="6" id="KW-0808">Transferase</keyword>
<dbReference type="PANTHER" id="PTHR32002">
    <property type="entry name" value="PROTEIN NLP8"/>
    <property type="match status" value="1"/>
</dbReference>
<reference evidence="6" key="1">
    <citation type="journal article" date="2022" name="Int. J. Mol. Sci.">
        <title>Draft Genome of Tanacetum Coccineum: Genomic Comparison of Closely Related Tanacetum-Family Plants.</title>
        <authorList>
            <person name="Yamashiro T."/>
            <person name="Shiraishi A."/>
            <person name="Nakayama K."/>
            <person name="Satake H."/>
        </authorList>
    </citation>
    <scope>NUCLEOTIDE SEQUENCE</scope>
</reference>
<sequence>MENRNRLSTTDDATEEGRRPVVERCIQPSEAKYKTAAISLPREDIEKQFGRTMKEAAKNLNVGLSTLKRRCKDHGISEWRGPNFRKRKSNGSHSKQININEADNVSMRDSLAINRGKCSDSNTLTIKAEYGDDLIKFHLPISLATFEAIETEICDRFMLVRATYKLKYLDEDKEWILMTSDQDMRDCLIDLPLGGYSYTWAHKSASKMSKLDRFLISEGLLVLFPQLTGLCLDRHLSDHRPIIMYESNMDYGPTPFRLFYSWLKIDGFDKFVADTWRTMNITDLNGLIRMKKKLQFLKNAIKPWVKDNRKKINEAKTSIQCKLIDVDKIIDQGGGNEEVLNQRASLLKDLNDINSSDVLDLSQKAKVHWSIEGDENLKYFHGILNSKRSQLAIRGILLEVDWIVDPKRVKSEFYNHFVNQFLKPMSPQVNLEFQLPKRLNSEQVEDLERPILYEEIKKAVWDCGAVLEFFASSKFPSGCNSTLIALIPKTHDAKVVKDFRPISLIGSIYKIIAKILANQLSFIMSDLVGASMSRLNSWKETMAKVSSRLSKLKLKTLSIGACLTLLKYVLSAIPIYHMSLFKVPAGILKDLESIREVALKTTYPRLFARKDISVAEKLAHSSLDIILPHIQDRWSWSLNASGDFSVSSVRNVIDDVFLPKLDVPTIWVKEIPIKINILARKISLDRLPTRANLSARTRQVMFKLESEYPFRSKTEHFGYQRPRLGVPFRDKLRIELIYSFVIEIRLLDLKSKEIDPSWNMDTGASSHLNSHSSNLSTVYNNCLYPSVRVGDGKTILVTNTGHSILPTLSRPLYLYNVLVTPNIIKNLISVHQFTRDNKCSVEFDEFGFSVKDFLTRHILLRCDSSGDLYPVTKPSPTPSALLSVSHATWHQRLGHPGAEVLRSLISHNSI</sequence>
<name>A0ABQ5CN07_9ASTR</name>